<dbReference type="EMBL" id="JAEFCI010007032">
    <property type="protein sequence ID" value="KAG5459323.1"/>
    <property type="molecule type" value="Genomic_DNA"/>
</dbReference>
<feature type="non-terminal residue" evidence="2">
    <location>
        <position position="308"/>
    </location>
</feature>
<proteinExistence type="predicted"/>
<accession>A0A8H8DI94</accession>
<name>A0A8H8DI94_9FUNG</name>
<dbReference type="AlphaFoldDB" id="A0A8H8DI94"/>
<evidence type="ECO:0000313" key="2">
    <source>
        <dbReference type="EMBL" id="KAG5459323.1"/>
    </source>
</evidence>
<feature type="compositionally biased region" description="Pro residues" evidence="1">
    <location>
        <begin position="17"/>
        <end position="44"/>
    </location>
</feature>
<feature type="compositionally biased region" description="Acidic residues" evidence="1">
    <location>
        <begin position="104"/>
        <end position="114"/>
    </location>
</feature>
<comment type="caution">
    <text evidence="2">The sequence shown here is derived from an EMBL/GenBank/DDBJ whole genome shotgun (WGS) entry which is preliminary data.</text>
</comment>
<evidence type="ECO:0000313" key="3">
    <source>
        <dbReference type="Proteomes" id="UP000673691"/>
    </source>
</evidence>
<dbReference type="SUPFAM" id="SSF101447">
    <property type="entry name" value="Formin homology 2 domain (FH2 domain)"/>
    <property type="match status" value="1"/>
</dbReference>
<protein>
    <submittedName>
        <fullName evidence="2">Uncharacterized protein</fullName>
    </submittedName>
</protein>
<keyword evidence="3" id="KW-1185">Reference proteome</keyword>
<feature type="region of interest" description="Disordered" evidence="1">
    <location>
        <begin position="1"/>
        <end position="82"/>
    </location>
</feature>
<evidence type="ECO:0000256" key="1">
    <source>
        <dbReference type="SAM" id="MobiDB-lite"/>
    </source>
</evidence>
<reference evidence="2 3" key="1">
    <citation type="journal article" name="Sci. Rep.">
        <title>Genome-scale phylogenetic analyses confirm Olpidium as the closest living zoosporic fungus to the non-flagellated, terrestrial fungi.</title>
        <authorList>
            <person name="Chang Y."/>
            <person name="Rochon D."/>
            <person name="Sekimoto S."/>
            <person name="Wang Y."/>
            <person name="Chovatia M."/>
            <person name="Sandor L."/>
            <person name="Salamov A."/>
            <person name="Grigoriev I.V."/>
            <person name="Stajich J.E."/>
            <person name="Spatafora J.W."/>
        </authorList>
    </citation>
    <scope>NUCLEOTIDE SEQUENCE [LARGE SCALE GENOMIC DNA]</scope>
    <source>
        <strain evidence="2">S191</strain>
    </source>
</reference>
<feature type="region of interest" description="Disordered" evidence="1">
    <location>
        <begin position="95"/>
        <end position="116"/>
    </location>
</feature>
<feature type="compositionally biased region" description="Low complexity" evidence="1">
    <location>
        <begin position="62"/>
        <end position="71"/>
    </location>
</feature>
<sequence length="308" mass="33799">MDTARARCGTPDRRNSPRPPPSPPPPQSPRSSQSPPPPPPPPPPPRRRRRRPPDARRPSAPPAAAAARGPTARPPAPSLAEEAGGRLFDAGDEAGRAEQAGGGAEEDDYEDAETSADRLKRDLEDTREHGDAENLTRRHNLGRFRSDPVGFMMRLTAETSAFWQGTDWRSYANYIGARILYNGYTAEVQHAVLSSERVTQTITALAARQAEQLLPILAPADVPAGPMGPTVSALLHDRRESLLQKKRVALEQELRGLAKTYTHNLVANMDSPRRVRFAAFVINNILARMYHQGIYIKESEFLEVGCSG</sequence>
<dbReference type="Proteomes" id="UP000673691">
    <property type="component" value="Unassembled WGS sequence"/>
</dbReference>
<organism evidence="2 3">
    <name type="scientific">Olpidium bornovanus</name>
    <dbReference type="NCBI Taxonomy" id="278681"/>
    <lineage>
        <taxon>Eukaryota</taxon>
        <taxon>Fungi</taxon>
        <taxon>Fungi incertae sedis</taxon>
        <taxon>Olpidiomycota</taxon>
        <taxon>Olpidiomycotina</taxon>
        <taxon>Olpidiomycetes</taxon>
        <taxon>Olpidiales</taxon>
        <taxon>Olpidiaceae</taxon>
        <taxon>Olpidium</taxon>
    </lineage>
</organism>
<dbReference type="OrthoDB" id="10255570at2759"/>
<gene>
    <name evidence="2" type="ORF">BJ554DRAFT_285</name>
</gene>